<reference evidence="1" key="1">
    <citation type="submission" date="2006-10" db="EMBL/GenBank/DDBJ databases">
        <authorList>
            <person name="Amadeo P."/>
            <person name="Zhao Q."/>
            <person name="Wortman J."/>
            <person name="Fraser-Liggett C."/>
            <person name="Carlton J."/>
        </authorList>
    </citation>
    <scope>NUCLEOTIDE SEQUENCE</scope>
    <source>
        <strain evidence="1">G3</strain>
    </source>
</reference>
<keyword evidence="2" id="KW-1185">Reference proteome</keyword>
<accession>A2EFS3</accession>
<gene>
    <name evidence="1" type="ORF">TVAG_145540</name>
</gene>
<dbReference type="KEGG" id="tva:4766378"/>
<dbReference type="VEuPathDB" id="TrichDB:TVAGG3_0445520"/>
<dbReference type="EMBL" id="DS113377">
    <property type="protein sequence ID" value="EAY08474.1"/>
    <property type="molecule type" value="Genomic_DNA"/>
</dbReference>
<evidence type="ECO:0000313" key="1">
    <source>
        <dbReference type="EMBL" id="EAY08474.1"/>
    </source>
</evidence>
<dbReference type="RefSeq" id="XP_001320697.1">
    <property type="nucleotide sequence ID" value="XM_001320662.1"/>
</dbReference>
<evidence type="ECO:0000313" key="2">
    <source>
        <dbReference type="Proteomes" id="UP000001542"/>
    </source>
</evidence>
<dbReference type="InParanoid" id="A2EFS3"/>
<dbReference type="Proteomes" id="UP000001542">
    <property type="component" value="Unassembled WGS sequence"/>
</dbReference>
<reference evidence="1" key="2">
    <citation type="journal article" date="2007" name="Science">
        <title>Draft genome sequence of the sexually transmitted pathogen Trichomonas vaginalis.</title>
        <authorList>
            <person name="Carlton J.M."/>
            <person name="Hirt R.P."/>
            <person name="Silva J.C."/>
            <person name="Delcher A.L."/>
            <person name="Schatz M."/>
            <person name="Zhao Q."/>
            <person name="Wortman J.R."/>
            <person name="Bidwell S.L."/>
            <person name="Alsmark U.C.M."/>
            <person name="Besteiro S."/>
            <person name="Sicheritz-Ponten T."/>
            <person name="Noel C.J."/>
            <person name="Dacks J.B."/>
            <person name="Foster P.G."/>
            <person name="Simillion C."/>
            <person name="Van de Peer Y."/>
            <person name="Miranda-Saavedra D."/>
            <person name="Barton G.J."/>
            <person name="Westrop G.D."/>
            <person name="Mueller S."/>
            <person name="Dessi D."/>
            <person name="Fiori P.L."/>
            <person name="Ren Q."/>
            <person name="Paulsen I."/>
            <person name="Zhang H."/>
            <person name="Bastida-Corcuera F.D."/>
            <person name="Simoes-Barbosa A."/>
            <person name="Brown M.T."/>
            <person name="Hayes R.D."/>
            <person name="Mukherjee M."/>
            <person name="Okumura C.Y."/>
            <person name="Schneider R."/>
            <person name="Smith A.J."/>
            <person name="Vanacova S."/>
            <person name="Villalvazo M."/>
            <person name="Haas B.J."/>
            <person name="Pertea M."/>
            <person name="Feldblyum T.V."/>
            <person name="Utterback T.R."/>
            <person name="Shu C.L."/>
            <person name="Osoegawa K."/>
            <person name="de Jong P.J."/>
            <person name="Hrdy I."/>
            <person name="Horvathova L."/>
            <person name="Zubacova Z."/>
            <person name="Dolezal P."/>
            <person name="Malik S.B."/>
            <person name="Logsdon J.M. Jr."/>
            <person name="Henze K."/>
            <person name="Gupta A."/>
            <person name="Wang C.C."/>
            <person name="Dunne R.L."/>
            <person name="Upcroft J.A."/>
            <person name="Upcroft P."/>
            <person name="White O."/>
            <person name="Salzberg S.L."/>
            <person name="Tang P."/>
            <person name="Chiu C.-H."/>
            <person name="Lee Y.-S."/>
            <person name="Embley T.M."/>
            <person name="Coombs G.H."/>
            <person name="Mottram J.C."/>
            <person name="Tachezy J."/>
            <person name="Fraser-Liggett C.M."/>
            <person name="Johnson P.J."/>
        </authorList>
    </citation>
    <scope>NUCLEOTIDE SEQUENCE [LARGE SCALE GENOMIC DNA]</scope>
    <source>
        <strain evidence="1">G3</strain>
    </source>
</reference>
<name>A2EFS3_TRIV3</name>
<proteinExistence type="predicted"/>
<sequence>MYVGRSIYMKVFYHNLLGGVFANKTEAKNINTKYKYSILTEINDDFRDYDNKFTFALLNPELNLYNIWQQTNNPLNESEKSDNNIHYRVEGYNNITILADRNETQCEWGGLTLSSTDNLIDGCPGGSTWFFTIGYVGTTWNGYPKIPSNNQGVDIVSLWVKVINDKYQVMQTCNVKFCNLINFKYLLFILIRIFPIIS</sequence>
<organism evidence="1 2">
    <name type="scientific">Trichomonas vaginalis (strain ATCC PRA-98 / G3)</name>
    <dbReference type="NCBI Taxonomy" id="412133"/>
    <lineage>
        <taxon>Eukaryota</taxon>
        <taxon>Metamonada</taxon>
        <taxon>Parabasalia</taxon>
        <taxon>Trichomonadida</taxon>
        <taxon>Trichomonadidae</taxon>
        <taxon>Trichomonas</taxon>
    </lineage>
</organism>
<dbReference type="VEuPathDB" id="TrichDB:TVAG_145540"/>
<dbReference type="AlphaFoldDB" id="A2EFS3"/>
<dbReference type="eggNOG" id="ENOG502T2E4">
    <property type="taxonomic scope" value="Eukaryota"/>
</dbReference>
<protein>
    <submittedName>
        <fullName evidence="1">Uncharacterized protein</fullName>
    </submittedName>
</protein>